<dbReference type="InterPro" id="IPR046151">
    <property type="entry name" value="DUF6153"/>
</dbReference>
<proteinExistence type="predicted"/>
<comment type="caution">
    <text evidence="2">The sequence shown here is derived from an EMBL/GenBank/DDBJ whole genome shotgun (WGS) entry which is preliminary data.</text>
</comment>
<accession>A0A426S8X5</accession>
<dbReference type="AlphaFoldDB" id="A0A426S8X5"/>
<dbReference type="Pfam" id="PF19650">
    <property type="entry name" value="DUF6153"/>
    <property type="match status" value="1"/>
</dbReference>
<evidence type="ECO:0000256" key="1">
    <source>
        <dbReference type="SAM" id="MobiDB-lite"/>
    </source>
</evidence>
<protein>
    <submittedName>
        <fullName evidence="2">Uncharacterized protein</fullName>
    </submittedName>
</protein>
<sequence>MTYRRTGSRGGAARRSWAAVLALLAAFVVLVHHDLSPAPAAPATAMSALPGTDHTGHRMTGQDMAAEALTSAMDHDTGGACSGADMQHCASGAVGSPQWLDPPTVPTHTVQAAPPRGVLAGRGLPGHPHRAPPDLSLLSRLLI</sequence>
<evidence type="ECO:0000313" key="3">
    <source>
        <dbReference type="Proteomes" id="UP000276379"/>
    </source>
</evidence>
<organism evidence="2 3">
    <name type="scientific">Streptomyces griseofuscus</name>
    <dbReference type="NCBI Taxonomy" id="146922"/>
    <lineage>
        <taxon>Bacteria</taxon>
        <taxon>Bacillati</taxon>
        <taxon>Actinomycetota</taxon>
        <taxon>Actinomycetes</taxon>
        <taxon>Kitasatosporales</taxon>
        <taxon>Streptomycetaceae</taxon>
        <taxon>Streptomyces</taxon>
    </lineage>
</organism>
<dbReference type="RefSeq" id="WP_125211823.1">
    <property type="nucleotide sequence ID" value="NZ_PDER01000023.1"/>
</dbReference>
<dbReference type="EMBL" id="PDES01000005">
    <property type="protein sequence ID" value="RRQ86640.1"/>
    <property type="molecule type" value="Genomic_DNA"/>
</dbReference>
<keyword evidence="3" id="KW-1185">Reference proteome</keyword>
<gene>
    <name evidence="2" type="ORF">CQW44_12415</name>
</gene>
<reference evidence="2 3" key="1">
    <citation type="submission" date="2017-10" db="EMBL/GenBank/DDBJ databases">
        <title>Draft genome of actinobacteria isolated from guarana (Paullinia cupana (Mart.) Ducke.</title>
        <authorList>
            <person name="Siqueira K.A."/>
            <person name="Liotti R.G."/>
            <person name="Mendes T.A."/>
            <person name="Soares M.A."/>
        </authorList>
    </citation>
    <scope>NUCLEOTIDE SEQUENCE [LARGE SCALE GENOMIC DNA]</scope>
    <source>
        <strain evidence="2 3">199</strain>
    </source>
</reference>
<feature type="region of interest" description="Disordered" evidence="1">
    <location>
        <begin position="94"/>
        <end position="133"/>
    </location>
</feature>
<name>A0A426S8X5_9ACTN</name>
<dbReference type="Proteomes" id="UP000276379">
    <property type="component" value="Unassembled WGS sequence"/>
</dbReference>
<evidence type="ECO:0000313" key="2">
    <source>
        <dbReference type="EMBL" id="RRQ86640.1"/>
    </source>
</evidence>